<evidence type="ECO:0000313" key="3">
    <source>
        <dbReference type="EMBL" id="KAH7353526.1"/>
    </source>
</evidence>
<feature type="compositionally biased region" description="Basic residues" evidence="1">
    <location>
        <begin position="65"/>
        <end position="78"/>
    </location>
</feature>
<sequence length="169" mass="18769">MPRHRRKDPPKNGTGPNPKTGAESHPKNRAGPRQKNGARSSNKNGAGSRPENGAGRHLKNGAGPRPKRRARPTRKQRACRSIDKLPAEVLLQILSDHSIDKDDLKTLRCTSKLFYNVSTELLFRRICISEIWQDTNSFFAIANTPHLAVNVQTVAWTEISGRPAEVHLG</sequence>
<evidence type="ECO:0000259" key="2">
    <source>
        <dbReference type="Pfam" id="PF12937"/>
    </source>
</evidence>
<evidence type="ECO:0000256" key="1">
    <source>
        <dbReference type="SAM" id="MobiDB-lite"/>
    </source>
</evidence>
<reference evidence="3" key="1">
    <citation type="journal article" date="2021" name="Nat. Commun.">
        <title>Genetic determinants of endophytism in the Arabidopsis root mycobiome.</title>
        <authorList>
            <person name="Mesny F."/>
            <person name="Miyauchi S."/>
            <person name="Thiergart T."/>
            <person name="Pickel B."/>
            <person name="Atanasova L."/>
            <person name="Karlsson M."/>
            <person name="Huettel B."/>
            <person name="Barry K.W."/>
            <person name="Haridas S."/>
            <person name="Chen C."/>
            <person name="Bauer D."/>
            <person name="Andreopoulos W."/>
            <person name="Pangilinan J."/>
            <person name="LaButti K."/>
            <person name="Riley R."/>
            <person name="Lipzen A."/>
            <person name="Clum A."/>
            <person name="Drula E."/>
            <person name="Henrissat B."/>
            <person name="Kohler A."/>
            <person name="Grigoriev I.V."/>
            <person name="Martin F.M."/>
            <person name="Hacquard S."/>
        </authorList>
    </citation>
    <scope>NUCLEOTIDE SEQUENCE</scope>
    <source>
        <strain evidence="3">MPI-CAGE-AT-0016</strain>
    </source>
</reference>
<dbReference type="Gene3D" id="1.20.1280.50">
    <property type="match status" value="1"/>
</dbReference>
<accession>A0A8K0X0S9</accession>
<dbReference type="InterPro" id="IPR036047">
    <property type="entry name" value="F-box-like_dom_sf"/>
</dbReference>
<dbReference type="SUPFAM" id="SSF81383">
    <property type="entry name" value="F-box domain"/>
    <property type="match status" value="1"/>
</dbReference>
<feature type="region of interest" description="Disordered" evidence="1">
    <location>
        <begin position="1"/>
        <end position="79"/>
    </location>
</feature>
<dbReference type="Pfam" id="PF12937">
    <property type="entry name" value="F-box-like"/>
    <property type="match status" value="1"/>
</dbReference>
<keyword evidence="4" id="KW-1185">Reference proteome</keyword>
<dbReference type="AlphaFoldDB" id="A0A8K0X0S9"/>
<name>A0A8K0X0S9_9PEZI</name>
<dbReference type="EMBL" id="JAGPXD010000005">
    <property type="protein sequence ID" value="KAH7353526.1"/>
    <property type="molecule type" value="Genomic_DNA"/>
</dbReference>
<evidence type="ECO:0000313" key="4">
    <source>
        <dbReference type="Proteomes" id="UP000813385"/>
    </source>
</evidence>
<gene>
    <name evidence="3" type="ORF">B0T11DRAFT_118549</name>
</gene>
<organism evidence="3 4">
    <name type="scientific">Plectosphaerella cucumerina</name>
    <dbReference type="NCBI Taxonomy" id="40658"/>
    <lineage>
        <taxon>Eukaryota</taxon>
        <taxon>Fungi</taxon>
        <taxon>Dikarya</taxon>
        <taxon>Ascomycota</taxon>
        <taxon>Pezizomycotina</taxon>
        <taxon>Sordariomycetes</taxon>
        <taxon>Hypocreomycetidae</taxon>
        <taxon>Glomerellales</taxon>
        <taxon>Plectosphaerellaceae</taxon>
        <taxon>Plectosphaerella</taxon>
    </lineage>
</organism>
<protein>
    <recommendedName>
        <fullName evidence="2">F-box domain-containing protein</fullName>
    </recommendedName>
</protein>
<dbReference type="InterPro" id="IPR001810">
    <property type="entry name" value="F-box_dom"/>
</dbReference>
<dbReference type="OrthoDB" id="5427399at2759"/>
<proteinExistence type="predicted"/>
<dbReference type="Proteomes" id="UP000813385">
    <property type="component" value="Unassembled WGS sequence"/>
</dbReference>
<feature type="domain" description="F-box" evidence="2">
    <location>
        <begin position="82"/>
        <end position="129"/>
    </location>
</feature>
<comment type="caution">
    <text evidence="3">The sequence shown here is derived from an EMBL/GenBank/DDBJ whole genome shotgun (WGS) entry which is preliminary data.</text>
</comment>